<dbReference type="OrthoDB" id="10061830at2759"/>
<feature type="chain" id="PRO_5002798164" description="Myeloid-derived growth factor" evidence="1">
    <location>
        <begin position="24"/>
        <end position="152"/>
    </location>
</feature>
<dbReference type="AlphaFoldDB" id="B3RJH9"/>
<dbReference type="KEGG" id="tad:TRIADDRAFT_52632"/>
<evidence type="ECO:0000313" key="2">
    <source>
        <dbReference type="EMBL" id="EDV29099.1"/>
    </source>
</evidence>
<protein>
    <recommendedName>
        <fullName evidence="4">Myeloid-derived growth factor</fullName>
    </recommendedName>
</protein>
<dbReference type="CTD" id="6750239"/>
<evidence type="ECO:0000313" key="3">
    <source>
        <dbReference type="Proteomes" id="UP000009022"/>
    </source>
</evidence>
<dbReference type="eggNOG" id="ENOG502RZK9">
    <property type="taxonomic scope" value="Eukaryota"/>
</dbReference>
<name>B3RJH9_TRIAD</name>
<dbReference type="RefSeq" id="XP_002108301.1">
    <property type="nucleotide sequence ID" value="XM_002108265.1"/>
</dbReference>
<dbReference type="GO" id="GO:0005615">
    <property type="term" value="C:extracellular space"/>
    <property type="evidence" value="ECO:0000318"/>
    <property type="project" value="GO_Central"/>
</dbReference>
<organism evidence="2 3">
    <name type="scientific">Trichoplax adhaerens</name>
    <name type="common">Trichoplax reptans</name>
    <dbReference type="NCBI Taxonomy" id="10228"/>
    <lineage>
        <taxon>Eukaryota</taxon>
        <taxon>Metazoa</taxon>
        <taxon>Placozoa</taxon>
        <taxon>Uniplacotomia</taxon>
        <taxon>Trichoplacea</taxon>
        <taxon>Trichoplacidae</taxon>
        <taxon>Trichoplax</taxon>
    </lineage>
</organism>
<evidence type="ECO:0008006" key="4">
    <source>
        <dbReference type="Google" id="ProtNLM"/>
    </source>
</evidence>
<keyword evidence="1" id="KW-0732">Signal</keyword>
<keyword evidence="3" id="KW-1185">Reference proteome</keyword>
<proteinExistence type="predicted"/>
<dbReference type="PANTHER" id="PTHR31230:SF1">
    <property type="entry name" value="MYELOID-DERIVED GROWTH FACTOR"/>
    <property type="match status" value="1"/>
</dbReference>
<dbReference type="InParanoid" id="B3RJH9"/>
<dbReference type="GeneID" id="6750239"/>
<dbReference type="Proteomes" id="UP000009022">
    <property type="component" value="Unassembled WGS sequence"/>
</dbReference>
<sequence length="152" mass="17061">MAAMKYLPLLVLLFLHLPIHCLSQSHEMKSFDAKPNGQSTTVVTKLESIQCQFTFAVVGGTNENWVMKVSREKDGKYTCIVTRPDKDSYLVFMSFQLKVKGGKISNVEVYDKDAKLESNTYAVTDSVVQHAQGKFKANLKLITVSISKHDEL</sequence>
<accession>B3RJH9</accession>
<dbReference type="EMBL" id="DS985241">
    <property type="protein sequence ID" value="EDV29099.1"/>
    <property type="molecule type" value="Genomic_DNA"/>
</dbReference>
<dbReference type="InterPro" id="IPR018887">
    <property type="entry name" value="MYDGF"/>
</dbReference>
<gene>
    <name evidence="2" type="ORF">TRIADDRAFT_52632</name>
</gene>
<dbReference type="HOGENOM" id="CLU_1724647_0_0_1"/>
<dbReference type="Pfam" id="PF10572">
    <property type="entry name" value="UPF0556"/>
    <property type="match status" value="1"/>
</dbReference>
<dbReference type="PANTHER" id="PTHR31230">
    <property type="entry name" value="MYELOID-DERIVED GROWTH FACTOR MYDGF"/>
    <property type="match status" value="1"/>
</dbReference>
<dbReference type="STRING" id="10228.B3RJH9"/>
<reference evidence="2 3" key="1">
    <citation type="journal article" date="2008" name="Nature">
        <title>The Trichoplax genome and the nature of placozoans.</title>
        <authorList>
            <person name="Srivastava M."/>
            <person name="Begovic E."/>
            <person name="Chapman J."/>
            <person name="Putnam N.H."/>
            <person name="Hellsten U."/>
            <person name="Kawashima T."/>
            <person name="Kuo A."/>
            <person name="Mitros T."/>
            <person name="Salamov A."/>
            <person name="Carpenter M.L."/>
            <person name="Signorovitch A.Y."/>
            <person name="Moreno M.A."/>
            <person name="Kamm K."/>
            <person name="Grimwood J."/>
            <person name="Schmutz J."/>
            <person name="Shapiro H."/>
            <person name="Grigoriev I.V."/>
            <person name="Buss L.W."/>
            <person name="Schierwater B."/>
            <person name="Dellaporta S.L."/>
            <person name="Rokhsar D.S."/>
        </authorList>
    </citation>
    <scope>NUCLEOTIDE SEQUENCE [LARGE SCALE GENOMIC DNA]</scope>
    <source>
        <strain evidence="2 3">Grell-BS-1999</strain>
    </source>
</reference>
<dbReference type="PhylomeDB" id="B3RJH9"/>
<evidence type="ECO:0000256" key="1">
    <source>
        <dbReference type="SAM" id="SignalP"/>
    </source>
</evidence>
<feature type="signal peptide" evidence="1">
    <location>
        <begin position="1"/>
        <end position="23"/>
    </location>
</feature>